<dbReference type="GO" id="GO:0007165">
    <property type="term" value="P:signal transduction"/>
    <property type="evidence" value="ECO:0007669"/>
    <property type="project" value="UniProtKB-KW"/>
</dbReference>
<dbReference type="EMBL" id="CP021112">
    <property type="protein sequence ID" value="ARP97722.1"/>
    <property type="molecule type" value="Genomic_DNA"/>
</dbReference>
<dbReference type="SMART" id="SM00091">
    <property type="entry name" value="PAS"/>
    <property type="match status" value="1"/>
</dbReference>
<keyword evidence="3" id="KW-1185">Reference proteome</keyword>
<dbReference type="PANTHER" id="PTHR32089">
    <property type="entry name" value="METHYL-ACCEPTING CHEMOTAXIS PROTEIN MCPB"/>
    <property type="match status" value="1"/>
</dbReference>
<dbReference type="AlphaFoldDB" id="A0A1W6ZK69"/>
<dbReference type="Gene3D" id="1.10.287.950">
    <property type="entry name" value="Methyl-accepting chemotaxis protein"/>
    <property type="match status" value="1"/>
</dbReference>
<organism evidence="2 3">
    <name type="scientific">Pseudorhodoplanes sinuspersici</name>
    <dbReference type="NCBI Taxonomy" id="1235591"/>
    <lineage>
        <taxon>Bacteria</taxon>
        <taxon>Pseudomonadati</taxon>
        <taxon>Pseudomonadota</taxon>
        <taxon>Alphaproteobacteria</taxon>
        <taxon>Hyphomicrobiales</taxon>
        <taxon>Pseudorhodoplanes</taxon>
    </lineage>
</organism>
<dbReference type="SMART" id="SM00283">
    <property type="entry name" value="MA"/>
    <property type="match status" value="1"/>
</dbReference>
<protein>
    <submittedName>
        <fullName evidence="2">Uncharacterized protein</fullName>
    </submittedName>
</protein>
<keyword evidence="1" id="KW-0807">Transducer</keyword>
<dbReference type="PANTHER" id="PTHR32089:SF112">
    <property type="entry name" value="LYSOZYME-LIKE PROTEIN-RELATED"/>
    <property type="match status" value="1"/>
</dbReference>
<dbReference type="Proteomes" id="UP000194137">
    <property type="component" value="Chromosome"/>
</dbReference>
<dbReference type="Pfam" id="PF12860">
    <property type="entry name" value="PAS_7"/>
    <property type="match status" value="1"/>
</dbReference>
<dbReference type="RefSeq" id="WP_086086042.1">
    <property type="nucleotide sequence ID" value="NZ_CP021112.1"/>
</dbReference>
<dbReference type="SUPFAM" id="SSF55785">
    <property type="entry name" value="PYP-like sensor domain (PAS domain)"/>
    <property type="match status" value="1"/>
</dbReference>
<sequence length="454" mass="48076">MLDTLAGTELGTMGHTALLTLTVLLAGLLLMLTGAYLRLRRQNARLMLALSNTPQGLCMWDGAGRLLICNERYVSMYGMSPEIVRPGMTLREILKHRAEIGNFSDDPDQYITNIKKRIASGKGGITNVTSVKGRVIAVTEQPMPDGSWVATHQDVTEQQKLEQERATHAVEEQRRALIESAITSFRGSMDSVLRTVNESAATMKLTASSLFAASGQTSQRAESAVQASNEASTNVATAATAADEMASSIGEISRQLVQTTDVVRHAVREAQSTNESIKGLADAAQKIGDVVELIRTIAGQTNLLALNATIEAARAGESGRGFAVVASEVKSLAVQTAKATEDISSQILSVQASTGNAVEAIARITGRMQEIEKFSSAVAAAVEQQNAVTGEISHNVSSAANGTSDIVAVLDQVARAATDTRSTAETVLSSSDAVEQAVTNMRTEVESFLKKVAV</sequence>
<name>A0A1W6ZK69_9HYPH</name>
<reference evidence="2 3" key="1">
    <citation type="submission" date="2017-05" db="EMBL/GenBank/DDBJ databases">
        <title>Full genome sequence of Pseudorhodoplanes sinuspersici.</title>
        <authorList>
            <person name="Dastgheib S.M.M."/>
            <person name="Shavandi M."/>
            <person name="Tirandaz H."/>
        </authorList>
    </citation>
    <scope>NUCLEOTIDE SEQUENCE [LARGE SCALE GENOMIC DNA]</scope>
    <source>
        <strain evidence="2 3">RIPI110</strain>
    </source>
</reference>
<dbReference type="InterPro" id="IPR000014">
    <property type="entry name" value="PAS"/>
</dbReference>
<dbReference type="CDD" id="cd00130">
    <property type="entry name" value="PAS"/>
    <property type="match status" value="1"/>
</dbReference>
<dbReference type="OrthoDB" id="8320983at2"/>
<gene>
    <name evidence="2" type="ORF">CAK95_00500</name>
</gene>
<dbReference type="Gene3D" id="3.30.450.20">
    <property type="entry name" value="PAS domain"/>
    <property type="match status" value="1"/>
</dbReference>
<dbReference type="STRING" id="1235591.CAK95_00500"/>
<evidence type="ECO:0000256" key="1">
    <source>
        <dbReference type="ARBA" id="ARBA00023224"/>
    </source>
</evidence>
<dbReference type="Pfam" id="PF00015">
    <property type="entry name" value="MCPsignal"/>
    <property type="match status" value="1"/>
</dbReference>
<dbReference type="PROSITE" id="PS50111">
    <property type="entry name" value="CHEMOTAXIS_TRANSDUC_2"/>
    <property type="match status" value="1"/>
</dbReference>
<evidence type="ECO:0000313" key="2">
    <source>
        <dbReference type="EMBL" id="ARP97722.1"/>
    </source>
</evidence>
<dbReference type="InterPro" id="IPR035965">
    <property type="entry name" value="PAS-like_dom_sf"/>
</dbReference>
<dbReference type="GO" id="GO:0016020">
    <property type="term" value="C:membrane"/>
    <property type="evidence" value="ECO:0007669"/>
    <property type="project" value="InterPro"/>
</dbReference>
<dbReference type="InterPro" id="IPR004089">
    <property type="entry name" value="MCPsignal_dom"/>
</dbReference>
<proteinExistence type="predicted"/>
<dbReference type="KEGG" id="psin:CAK95_00500"/>
<accession>A0A1W6ZK69</accession>
<evidence type="ECO:0000313" key="3">
    <source>
        <dbReference type="Proteomes" id="UP000194137"/>
    </source>
</evidence>
<dbReference type="SUPFAM" id="SSF58104">
    <property type="entry name" value="Methyl-accepting chemotaxis protein (MCP) signaling domain"/>
    <property type="match status" value="1"/>
</dbReference>